<dbReference type="EMBL" id="JAGMUV010000004">
    <property type="protein sequence ID" value="KAH7161244.1"/>
    <property type="molecule type" value="Genomic_DNA"/>
</dbReference>
<dbReference type="InterPro" id="IPR002877">
    <property type="entry name" value="RNA_MeTrfase_FtsJ_dom"/>
</dbReference>
<evidence type="ECO:0000259" key="2">
    <source>
        <dbReference type="Pfam" id="PF01728"/>
    </source>
</evidence>
<dbReference type="GO" id="GO:0008168">
    <property type="term" value="F:methyltransferase activity"/>
    <property type="evidence" value="ECO:0007669"/>
    <property type="project" value="InterPro"/>
</dbReference>
<sequence length="353" mass="40079">MSSDAGQEFSRTDGDETQHEDNQQDEDFEFQKELADNYTIINFVEFRRLGDKSLWQRKEADDPEILYQRMRYVAQNLHRVTKAFDFSKIPNQPAILDTCFAPGGFVTFFLKEYPGARVKAMTLPIEQGGHRVLLSHDNLDIEYLDVTMLAGDMGVTEDDVPDSYPDKDALIFHKTLSAEDKFDLALCDGQVLRTQSPSEWEEFSGVSPLATSQFALSLEHLKPGGTMVILLHRLEAWRTVKLLHTLRKFSLVQLYKYPYWSAVESSFYGVAKNVQSDGLLAAKAIADWKDDWKTFNLLTLGANANPNKEFPADNEDAQAVLKDFGEELVQIGKIIWETQEEALHRAAEKAGQK</sequence>
<comment type="caution">
    <text evidence="3">The sequence shown here is derived from an EMBL/GenBank/DDBJ whole genome shotgun (WGS) entry which is preliminary data.</text>
</comment>
<feature type="domain" description="Ribosomal RNA methyltransferase FtsJ" evidence="2">
    <location>
        <begin position="78"/>
        <end position="270"/>
    </location>
</feature>
<feature type="compositionally biased region" description="Basic and acidic residues" evidence="1">
    <location>
        <begin position="10"/>
        <end position="22"/>
    </location>
</feature>
<dbReference type="InterPro" id="IPR029063">
    <property type="entry name" value="SAM-dependent_MTases_sf"/>
</dbReference>
<keyword evidence="4" id="KW-1185">Reference proteome</keyword>
<name>A0A9P9JC95_9HYPO</name>
<proteinExistence type="predicted"/>
<dbReference type="Gene3D" id="3.40.50.150">
    <property type="entry name" value="Vaccinia Virus protein VP39"/>
    <property type="match status" value="1"/>
</dbReference>
<reference evidence="3" key="1">
    <citation type="journal article" date="2021" name="Nat. Commun.">
        <title>Genetic determinants of endophytism in the Arabidopsis root mycobiome.</title>
        <authorList>
            <person name="Mesny F."/>
            <person name="Miyauchi S."/>
            <person name="Thiergart T."/>
            <person name="Pickel B."/>
            <person name="Atanasova L."/>
            <person name="Karlsson M."/>
            <person name="Huettel B."/>
            <person name="Barry K.W."/>
            <person name="Haridas S."/>
            <person name="Chen C."/>
            <person name="Bauer D."/>
            <person name="Andreopoulos W."/>
            <person name="Pangilinan J."/>
            <person name="LaButti K."/>
            <person name="Riley R."/>
            <person name="Lipzen A."/>
            <person name="Clum A."/>
            <person name="Drula E."/>
            <person name="Henrissat B."/>
            <person name="Kohler A."/>
            <person name="Grigoriev I.V."/>
            <person name="Martin F.M."/>
            <person name="Hacquard S."/>
        </authorList>
    </citation>
    <scope>NUCLEOTIDE SEQUENCE</scope>
    <source>
        <strain evidence="3">MPI-CAGE-AT-0147</strain>
    </source>
</reference>
<dbReference type="Pfam" id="PF01728">
    <property type="entry name" value="FtsJ"/>
    <property type="match status" value="1"/>
</dbReference>
<protein>
    <recommendedName>
        <fullName evidence="2">Ribosomal RNA methyltransferase FtsJ domain-containing protein</fullName>
    </recommendedName>
</protein>
<dbReference type="AlphaFoldDB" id="A0A9P9JC95"/>
<feature type="region of interest" description="Disordered" evidence="1">
    <location>
        <begin position="1"/>
        <end position="27"/>
    </location>
</feature>
<evidence type="ECO:0000256" key="1">
    <source>
        <dbReference type="SAM" id="MobiDB-lite"/>
    </source>
</evidence>
<gene>
    <name evidence="3" type="ORF">EDB81DRAFT_755816</name>
</gene>
<dbReference type="OrthoDB" id="417125at2759"/>
<dbReference type="GO" id="GO:0032259">
    <property type="term" value="P:methylation"/>
    <property type="evidence" value="ECO:0007669"/>
    <property type="project" value="InterPro"/>
</dbReference>
<accession>A0A9P9JC95</accession>
<dbReference type="Proteomes" id="UP000738349">
    <property type="component" value="Unassembled WGS sequence"/>
</dbReference>
<evidence type="ECO:0000313" key="3">
    <source>
        <dbReference type="EMBL" id="KAH7161244.1"/>
    </source>
</evidence>
<organism evidence="3 4">
    <name type="scientific">Dactylonectria macrodidyma</name>
    <dbReference type="NCBI Taxonomy" id="307937"/>
    <lineage>
        <taxon>Eukaryota</taxon>
        <taxon>Fungi</taxon>
        <taxon>Dikarya</taxon>
        <taxon>Ascomycota</taxon>
        <taxon>Pezizomycotina</taxon>
        <taxon>Sordariomycetes</taxon>
        <taxon>Hypocreomycetidae</taxon>
        <taxon>Hypocreales</taxon>
        <taxon>Nectriaceae</taxon>
        <taxon>Dactylonectria</taxon>
    </lineage>
</organism>
<dbReference type="SUPFAM" id="SSF53335">
    <property type="entry name" value="S-adenosyl-L-methionine-dependent methyltransferases"/>
    <property type="match status" value="1"/>
</dbReference>
<evidence type="ECO:0000313" key="4">
    <source>
        <dbReference type="Proteomes" id="UP000738349"/>
    </source>
</evidence>